<organism evidence="3 4">
    <name type="scientific">Escallonia herrerae</name>
    <dbReference type="NCBI Taxonomy" id="1293975"/>
    <lineage>
        <taxon>Eukaryota</taxon>
        <taxon>Viridiplantae</taxon>
        <taxon>Streptophyta</taxon>
        <taxon>Embryophyta</taxon>
        <taxon>Tracheophyta</taxon>
        <taxon>Spermatophyta</taxon>
        <taxon>Magnoliopsida</taxon>
        <taxon>eudicotyledons</taxon>
        <taxon>Gunneridae</taxon>
        <taxon>Pentapetalae</taxon>
        <taxon>asterids</taxon>
        <taxon>campanulids</taxon>
        <taxon>Escalloniales</taxon>
        <taxon>Escalloniaceae</taxon>
        <taxon>Escallonia</taxon>
    </lineage>
</organism>
<gene>
    <name evidence="3" type="ORF">RJ639_009170</name>
</gene>
<dbReference type="Proteomes" id="UP001188597">
    <property type="component" value="Unassembled WGS sequence"/>
</dbReference>
<dbReference type="Pfam" id="PF04937">
    <property type="entry name" value="DUF659"/>
    <property type="match status" value="1"/>
</dbReference>
<evidence type="ECO:0000256" key="1">
    <source>
        <dbReference type="SAM" id="MobiDB-lite"/>
    </source>
</evidence>
<feature type="region of interest" description="Disordered" evidence="1">
    <location>
        <begin position="1"/>
        <end position="20"/>
    </location>
</feature>
<evidence type="ECO:0000313" key="4">
    <source>
        <dbReference type="Proteomes" id="UP001188597"/>
    </source>
</evidence>
<protein>
    <recommendedName>
        <fullName evidence="2">DUF659 domain-containing protein</fullName>
    </recommendedName>
</protein>
<dbReference type="InterPro" id="IPR007021">
    <property type="entry name" value="DUF659"/>
</dbReference>
<proteinExistence type="predicted"/>
<dbReference type="AlphaFoldDB" id="A0AA88VTN5"/>
<feature type="domain" description="DUF659" evidence="2">
    <location>
        <begin position="204"/>
        <end position="269"/>
    </location>
</feature>
<dbReference type="EMBL" id="JAVXUP010001193">
    <property type="protein sequence ID" value="KAK3014772.1"/>
    <property type="molecule type" value="Genomic_DNA"/>
</dbReference>
<comment type="caution">
    <text evidence="3">The sequence shown here is derived from an EMBL/GenBank/DDBJ whole genome shotgun (WGS) entry which is preliminary data.</text>
</comment>
<evidence type="ECO:0000313" key="3">
    <source>
        <dbReference type="EMBL" id="KAK3014772.1"/>
    </source>
</evidence>
<name>A0AA88VTN5_9ASTE</name>
<dbReference type="PANTHER" id="PTHR32166:SF74">
    <property type="entry name" value="OS05G0256350 PROTEIN"/>
    <property type="match status" value="1"/>
</dbReference>
<dbReference type="PANTHER" id="PTHR32166">
    <property type="entry name" value="OSJNBA0013A04.12 PROTEIN"/>
    <property type="match status" value="1"/>
</dbReference>
<evidence type="ECO:0000259" key="2">
    <source>
        <dbReference type="Pfam" id="PF04937"/>
    </source>
</evidence>
<dbReference type="InterPro" id="IPR012337">
    <property type="entry name" value="RNaseH-like_sf"/>
</dbReference>
<accession>A0AA88VTN5</accession>
<reference evidence="3" key="1">
    <citation type="submission" date="2022-12" db="EMBL/GenBank/DDBJ databases">
        <title>Draft genome assemblies for two species of Escallonia (Escalloniales).</title>
        <authorList>
            <person name="Chanderbali A."/>
            <person name="Dervinis C."/>
            <person name="Anghel I."/>
            <person name="Soltis D."/>
            <person name="Soltis P."/>
            <person name="Zapata F."/>
        </authorList>
    </citation>
    <scope>NUCLEOTIDE SEQUENCE</scope>
    <source>
        <strain evidence="3">UCBG64.0493</strain>
        <tissue evidence="3">Leaf</tissue>
    </source>
</reference>
<keyword evidence="4" id="KW-1185">Reference proteome</keyword>
<sequence>MPSKAEDATSQAAKDGHSGTAPEPYTLLPWCVHELRPNFFYKVKIPTETSFVVLCAEVQSPNNWETYSTGNIAFVPKQRRKGVSSVTECEVVQRGSPGMALYAEGTCTTTKSSIRLAWVGGYVEMSYSQPDSSDPAWKYSFWPKATDKNCLEWVSFNIVRLRSFAQALEVFGIYGVGLRPLTYHELKAQRSYSNYNKFHGESMVVAIMLDKVVEEIGGEHVVQVVSQNGSTYMKAGKLLMQKRKCLIYASCVSHSINLILSDFAELPVQNPFVVNLFMVLATSLTRLYNARKEGECNYEAAFVACLEITTRNLNEEDAILTQIDAYKNQRDLFAKGSTIRLRSKKSQLNGGTPLAMELQS</sequence>
<dbReference type="SUPFAM" id="SSF53098">
    <property type="entry name" value="Ribonuclease H-like"/>
    <property type="match status" value="1"/>
</dbReference>